<keyword evidence="2" id="KW-1185">Reference proteome</keyword>
<dbReference type="EMBL" id="JBHSMJ010000031">
    <property type="protein sequence ID" value="MFC5451228.1"/>
    <property type="molecule type" value="Genomic_DNA"/>
</dbReference>
<gene>
    <name evidence="1" type="ORF">ACFPOG_23615</name>
</gene>
<evidence type="ECO:0008006" key="3">
    <source>
        <dbReference type="Google" id="ProtNLM"/>
    </source>
</evidence>
<sequence>MVLGMMLLVVALLWVGLLIRSKRWKVLLTATRANSEQVETMYAYFQSHKIRCKLITDVGPVGSSSFIHATDMMPNDSGAVMMLKVHQRDMDAAKKLMGIHQGIL</sequence>
<evidence type="ECO:0000313" key="2">
    <source>
        <dbReference type="Proteomes" id="UP001596044"/>
    </source>
</evidence>
<comment type="caution">
    <text evidence="1">The sequence shown here is derived from an EMBL/GenBank/DDBJ whole genome shotgun (WGS) entry which is preliminary data.</text>
</comment>
<protein>
    <recommendedName>
        <fullName evidence="3">DUF2007 domain-containing protein</fullName>
    </recommendedName>
</protein>
<reference evidence="2" key="1">
    <citation type="journal article" date="2019" name="Int. J. Syst. Evol. Microbiol.">
        <title>The Global Catalogue of Microorganisms (GCM) 10K type strain sequencing project: providing services to taxonomists for standard genome sequencing and annotation.</title>
        <authorList>
            <consortium name="The Broad Institute Genomics Platform"/>
            <consortium name="The Broad Institute Genome Sequencing Center for Infectious Disease"/>
            <person name="Wu L."/>
            <person name="Ma J."/>
        </authorList>
    </citation>
    <scope>NUCLEOTIDE SEQUENCE [LARGE SCALE GENOMIC DNA]</scope>
    <source>
        <strain evidence="2">KACC 11904</strain>
    </source>
</reference>
<dbReference type="Proteomes" id="UP001596044">
    <property type="component" value="Unassembled WGS sequence"/>
</dbReference>
<evidence type="ECO:0000313" key="1">
    <source>
        <dbReference type="EMBL" id="MFC5451228.1"/>
    </source>
</evidence>
<dbReference type="RefSeq" id="WP_270878015.1">
    <property type="nucleotide sequence ID" value="NZ_JAQFVF010000015.1"/>
</dbReference>
<organism evidence="1 2">
    <name type="scientific">Paenibacillus aestuarii</name>
    <dbReference type="NCBI Taxonomy" id="516965"/>
    <lineage>
        <taxon>Bacteria</taxon>
        <taxon>Bacillati</taxon>
        <taxon>Bacillota</taxon>
        <taxon>Bacilli</taxon>
        <taxon>Bacillales</taxon>
        <taxon>Paenibacillaceae</taxon>
        <taxon>Paenibacillus</taxon>
    </lineage>
</organism>
<proteinExistence type="predicted"/>
<name>A0ABW0KCT7_9BACL</name>
<accession>A0ABW0KCT7</accession>